<protein>
    <recommendedName>
        <fullName evidence="1">Glycosyl transferase family 28 C-terminal domain-containing protein</fullName>
    </recommendedName>
</protein>
<dbReference type="RefSeq" id="WP_169189308.1">
    <property type="nucleotide sequence ID" value="NZ_JABBPK010000001.1"/>
</dbReference>
<sequence>MVNRNRRNFKKTIAYYISDYGYGHAVRSVAIIRELLEKEPSLYIIICHSFAIPFLKNSLPFKQVSIREVSTDIGYFLKKQSLEPDKVKLKESFDIFFKDWKSKMEKEEDFLISNKVDIVISDISPLPFEAATKAGIPSVGISNFTWYSAYELLLDKERLERLKQAYERMTSFFLLAGNNERNWLGDKRDFSFFSRKIEDEKVEEILDKVNPSRKKTVIFFGLGMKINHINVSSLPIWDSKDCVFIVSSNVRMEGDNVFSIPADETESQHYIAASDLVITKAGWGTVSEAVIYDVPLLLLNRDGMKEDQNTIAFVLKHALGEVMEWNEFLDFRYERGKRERKTSNGFRNQVDVIVDELLLFLF</sequence>
<evidence type="ECO:0000313" key="3">
    <source>
        <dbReference type="Proteomes" id="UP000588491"/>
    </source>
</evidence>
<comment type="caution">
    <text evidence="2">The sequence shown here is derived from an EMBL/GenBank/DDBJ whole genome shotgun (WGS) entry which is preliminary data.</text>
</comment>
<evidence type="ECO:0000259" key="1">
    <source>
        <dbReference type="Pfam" id="PF04101"/>
    </source>
</evidence>
<dbReference type="EMBL" id="JABBPK010000001">
    <property type="protein sequence ID" value="NMO79546.1"/>
    <property type="molecule type" value="Genomic_DNA"/>
</dbReference>
<dbReference type="Pfam" id="PF04101">
    <property type="entry name" value="Glyco_tran_28_C"/>
    <property type="match status" value="1"/>
</dbReference>
<dbReference type="InterPro" id="IPR007235">
    <property type="entry name" value="Glyco_trans_28_C"/>
</dbReference>
<reference evidence="2 3" key="1">
    <citation type="submission" date="2020-04" db="EMBL/GenBank/DDBJ databases">
        <title>Bacillus sp. UniB3 isolated from commercial digestive syrup.</title>
        <authorList>
            <person name="Thorat V."/>
            <person name="Kirdat K."/>
            <person name="Tiwarekar B."/>
            <person name="Yadav A."/>
        </authorList>
    </citation>
    <scope>NUCLEOTIDE SEQUENCE [LARGE SCALE GENOMIC DNA]</scope>
    <source>
        <strain evidence="2 3">UniB3</strain>
    </source>
</reference>
<organism evidence="2 3">
    <name type="scientific">Niallia alba</name>
    <dbReference type="NCBI Taxonomy" id="2729105"/>
    <lineage>
        <taxon>Bacteria</taxon>
        <taxon>Bacillati</taxon>
        <taxon>Bacillota</taxon>
        <taxon>Bacilli</taxon>
        <taxon>Bacillales</taxon>
        <taxon>Bacillaceae</taxon>
        <taxon>Niallia</taxon>
    </lineage>
</organism>
<feature type="domain" description="Glycosyl transferase family 28 C-terminal" evidence="1">
    <location>
        <begin position="266"/>
        <end position="322"/>
    </location>
</feature>
<proteinExistence type="predicted"/>
<gene>
    <name evidence="2" type="ORF">HHU08_21665</name>
</gene>
<dbReference type="PANTHER" id="PTHR38134">
    <property type="entry name" value="SLR1395 PROTEIN"/>
    <property type="match status" value="1"/>
</dbReference>
<keyword evidence="3" id="KW-1185">Reference proteome</keyword>
<dbReference type="InterPro" id="IPR053205">
    <property type="entry name" value="GHMP_kinase_L-arabinokinase"/>
</dbReference>
<dbReference type="Proteomes" id="UP000588491">
    <property type="component" value="Unassembled WGS sequence"/>
</dbReference>
<dbReference type="PANTHER" id="PTHR38134:SF2">
    <property type="entry name" value="GALACTOKINASE"/>
    <property type="match status" value="1"/>
</dbReference>
<accession>A0A7Y0PPK7</accession>
<dbReference type="Gene3D" id="3.40.50.2000">
    <property type="entry name" value="Glycogen Phosphorylase B"/>
    <property type="match status" value="1"/>
</dbReference>
<evidence type="ECO:0000313" key="2">
    <source>
        <dbReference type="EMBL" id="NMO79546.1"/>
    </source>
</evidence>
<name>A0A7Y0PPK7_9BACI</name>
<dbReference type="GO" id="GO:0016758">
    <property type="term" value="F:hexosyltransferase activity"/>
    <property type="evidence" value="ECO:0007669"/>
    <property type="project" value="InterPro"/>
</dbReference>
<dbReference type="SUPFAM" id="SSF53756">
    <property type="entry name" value="UDP-Glycosyltransferase/glycogen phosphorylase"/>
    <property type="match status" value="1"/>
</dbReference>
<dbReference type="AlphaFoldDB" id="A0A7Y0PPK7"/>